<sequence>MAKLKLFFLFLICCQVHSETVFESSYNYFIGLGKSLAPSFMNFFVCMTKDDVWSCAKDNLGKVLDGLDEEVQKERKIWQEDADAEVRTSGRSIEEMPSKIGRQVEESLFSIGEAIEVGIARAMSRKKHEGGIDSITISTGMQEKKKKKKPKPPKIHLVHPAMMAMKKDEKGRGFPGRIQSWVIGDQLRNAPARTEGMASVDNSAVTAFNSSRKARNVVDKLQNDSAENNGMASVENSSMVQDASARKARNMFSQMMGMKSGDKMMDAIRDFAMNIDDNDDAMSFFNNGNMNSAGENRSKKKKKRKAILKLLLLGAVLKAKIGTILQILSFKLQVKFFIIALLGLGINLARLWIEIKNKHKEHPQKIIYYEHAQHQHHYDHEEEHGGWGPWSRSMEPPEADIEIDDLPNSPYAAQERPLQYYRPLLTKD</sequence>
<dbReference type="Proteomes" id="UP001652740">
    <property type="component" value="Unplaced"/>
</dbReference>
<keyword evidence="1" id="KW-1133">Transmembrane helix</keyword>
<organism evidence="3 4">
    <name type="scientific">Galleria mellonella</name>
    <name type="common">Greater wax moth</name>
    <dbReference type="NCBI Taxonomy" id="7137"/>
    <lineage>
        <taxon>Eukaryota</taxon>
        <taxon>Metazoa</taxon>
        <taxon>Ecdysozoa</taxon>
        <taxon>Arthropoda</taxon>
        <taxon>Hexapoda</taxon>
        <taxon>Insecta</taxon>
        <taxon>Pterygota</taxon>
        <taxon>Neoptera</taxon>
        <taxon>Endopterygota</taxon>
        <taxon>Lepidoptera</taxon>
        <taxon>Glossata</taxon>
        <taxon>Ditrysia</taxon>
        <taxon>Pyraloidea</taxon>
        <taxon>Pyralidae</taxon>
        <taxon>Galleriinae</taxon>
        <taxon>Galleria</taxon>
    </lineage>
</organism>
<feature type="transmembrane region" description="Helical" evidence="1">
    <location>
        <begin position="306"/>
        <end position="328"/>
    </location>
</feature>
<accession>A0A6J1WLM5</accession>
<dbReference type="GO" id="GO:0016020">
    <property type="term" value="C:membrane"/>
    <property type="evidence" value="ECO:0007669"/>
    <property type="project" value="TreeGrafter"/>
</dbReference>
<evidence type="ECO:0000313" key="4">
    <source>
        <dbReference type="RefSeq" id="XP_026755737.2"/>
    </source>
</evidence>
<dbReference type="RefSeq" id="XP_026755737.2">
    <property type="nucleotide sequence ID" value="XM_026899936.3"/>
</dbReference>
<proteinExistence type="predicted"/>
<feature type="signal peptide" evidence="2">
    <location>
        <begin position="1"/>
        <end position="18"/>
    </location>
</feature>
<feature type="chain" id="PRO_5046725298" evidence="2">
    <location>
        <begin position="19"/>
        <end position="428"/>
    </location>
</feature>
<keyword evidence="1" id="KW-0812">Transmembrane</keyword>
<feature type="transmembrane region" description="Helical" evidence="1">
    <location>
        <begin position="334"/>
        <end position="353"/>
    </location>
</feature>
<dbReference type="KEGG" id="gmw:113515671"/>
<evidence type="ECO:0000256" key="1">
    <source>
        <dbReference type="SAM" id="Phobius"/>
    </source>
</evidence>
<dbReference type="InParanoid" id="A0A6J1WLM5"/>
<gene>
    <name evidence="4" type="primary">LOC113515671</name>
</gene>
<keyword evidence="1" id="KW-0472">Membrane</keyword>
<protein>
    <submittedName>
        <fullName evidence="4">Uncharacterized protein LOC113515671</fullName>
    </submittedName>
</protein>
<evidence type="ECO:0000256" key="2">
    <source>
        <dbReference type="SAM" id="SignalP"/>
    </source>
</evidence>
<dbReference type="InterPro" id="IPR012464">
    <property type="entry name" value="DUF1676"/>
</dbReference>
<dbReference type="GeneID" id="113515671"/>
<reference evidence="4" key="1">
    <citation type="submission" date="2025-08" db="UniProtKB">
        <authorList>
            <consortium name="RefSeq"/>
        </authorList>
    </citation>
    <scope>IDENTIFICATION</scope>
    <source>
        <tissue evidence="4">Whole larvae</tissue>
    </source>
</reference>
<keyword evidence="3" id="KW-1185">Reference proteome</keyword>
<dbReference type="AlphaFoldDB" id="A0A6J1WLM5"/>
<name>A0A6J1WLM5_GALME</name>
<keyword evidence="2" id="KW-0732">Signal</keyword>
<evidence type="ECO:0000313" key="3">
    <source>
        <dbReference type="Proteomes" id="UP001652740"/>
    </source>
</evidence>
<dbReference type="PANTHER" id="PTHR21879">
    <property type="entry name" value="FI03362P-RELATED-RELATED"/>
    <property type="match status" value="1"/>
</dbReference>